<dbReference type="AlphaFoldDB" id="A0A2I7JVD0"/>
<protein>
    <submittedName>
        <fullName evidence="1 2">Gene transfer agent head-tail adaptor</fullName>
    </submittedName>
</protein>
<organism evidence="2 3">
    <name type="scientific">Phaeobacter inhibens</name>
    <dbReference type="NCBI Taxonomy" id="221822"/>
    <lineage>
        <taxon>Bacteria</taxon>
        <taxon>Pseudomonadati</taxon>
        <taxon>Pseudomonadota</taxon>
        <taxon>Alphaproteobacteria</taxon>
        <taxon>Rhodobacterales</taxon>
        <taxon>Roseobacteraceae</taxon>
        <taxon>Phaeobacter</taxon>
    </lineage>
</organism>
<gene>
    <name evidence="1" type="ORF">PhaeoP66_01513</name>
    <name evidence="2" type="ORF">PhaeoP88_01836</name>
</gene>
<evidence type="ECO:0000313" key="4">
    <source>
        <dbReference type="Proteomes" id="UP000236536"/>
    </source>
</evidence>
<evidence type="ECO:0000313" key="3">
    <source>
        <dbReference type="Proteomes" id="UP000236447"/>
    </source>
</evidence>
<dbReference type="EMBL" id="CP010725">
    <property type="protein sequence ID" value="AUQ99207.1"/>
    <property type="molecule type" value="Genomic_DNA"/>
</dbReference>
<evidence type="ECO:0000313" key="2">
    <source>
        <dbReference type="EMBL" id="AUQ99207.1"/>
    </source>
</evidence>
<accession>A0A2I7JVD0</accession>
<dbReference type="InterPro" id="IPR008767">
    <property type="entry name" value="Phage_SPP1_head-tail_adaptor"/>
</dbReference>
<dbReference type="RefSeq" id="WP_102874146.1">
    <property type="nucleotide sequence ID" value="NZ_CP010599.1"/>
</dbReference>
<dbReference type="Pfam" id="PF05521">
    <property type="entry name" value="Phage_HCP"/>
    <property type="match status" value="1"/>
</dbReference>
<reference evidence="2 3" key="1">
    <citation type="journal article" date="2017" name="Front. Microbiol.">
        <title>Phaeobacter piscinae sp. nov., a species of the Roseobacter group and potential aquaculture probiont.</title>
        <authorList>
            <person name="Sonnenschein E.C."/>
            <person name="Phippen C.B.W."/>
            <person name="Nielsen K.F."/>
            <person name="Mateiu R.V."/>
            <person name="Melchiorsen J."/>
            <person name="Gram L."/>
            <person name="Overmann J."/>
            <person name="Freese H.M."/>
        </authorList>
    </citation>
    <scope>NUCLEOTIDE SEQUENCE [LARGE SCALE GENOMIC DNA]</scope>
    <source>
        <strain evidence="2 3">P88</strain>
    </source>
</reference>
<dbReference type="InterPro" id="IPR038666">
    <property type="entry name" value="SSP1_head-tail_sf"/>
</dbReference>
<keyword evidence="4" id="KW-1185">Reference proteome</keyword>
<dbReference type="Proteomes" id="UP000236536">
    <property type="component" value="Chromosome"/>
</dbReference>
<dbReference type="EMBL" id="CP010705">
    <property type="protein sequence ID" value="AUQ94299.1"/>
    <property type="molecule type" value="Genomic_DNA"/>
</dbReference>
<proteinExistence type="predicted"/>
<name>A0A2I7JVD0_9RHOB</name>
<dbReference type="Proteomes" id="UP000236447">
    <property type="component" value="Chromosome"/>
</dbReference>
<dbReference type="GeneID" id="57288600"/>
<sequence length="123" mass="13743">MSRRTTSRRASATTPRLNRCLALEDPRRTSDGAGGFLEAWQLLGHHWCEMRALSGRSTDQSGTSLSLQRYRITLRAHPTGSPARPRPDQRLRDGARIFRIDAVAEGDPDGRYLTCFATEETTA</sequence>
<evidence type="ECO:0000313" key="1">
    <source>
        <dbReference type="EMBL" id="AUQ94299.1"/>
    </source>
</evidence>
<dbReference type="Gene3D" id="2.40.10.270">
    <property type="entry name" value="Bacteriophage SPP1 head-tail adaptor protein"/>
    <property type="match status" value="1"/>
</dbReference>
<reference evidence="3 4" key="2">
    <citation type="journal article" date="2017" name="Genome Biol. Evol.">
        <title>Trajectories and Drivers of Genome Evolution in Surface-Associated Marine Phaeobacter.</title>
        <authorList>
            <person name="Freese H.M."/>
            <person name="Sikorski J."/>
            <person name="Bunk B."/>
            <person name="Scheuner C."/>
            <person name="Meier-Kolthoff J.P."/>
            <person name="Sproer C."/>
            <person name="Gram L."/>
            <person name="Overmann J."/>
        </authorList>
    </citation>
    <scope>NUCLEOTIDE SEQUENCE [LARGE SCALE GENOMIC DNA]</scope>
    <source>
        <strain evidence="1 4">P66</strain>
        <strain evidence="2 3">P88</strain>
    </source>
</reference>
<reference evidence="1 4" key="3">
    <citation type="journal article" date="2017" name="Int. J. Syst. Evol. Microbiol.">
        <title>Adaptation of Surface-Associated Bacteria to the Open Ocean: A Genomically Distinct Subpopulation of Phaeobacter gallaeciensis Colonizes Pacific Mesozooplankton.</title>
        <authorList>
            <person name="Freese H.M."/>
            <person name="Methner A."/>
            <person name="Overmann J."/>
        </authorList>
    </citation>
    <scope>NUCLEOTIDE SEQUENCE [LARGE SCALE GENOMIC DNA]</scope>
    <source>
        <strain evidence="1 4">P66</strain>
    </source>
</reference>